<keyword evidence="4" id="KW-0946">Virion</keyword>
<evidence type="ECO:0000256" key="1">
    <source>
        <dbReference type="ARBA" id="ARBA00004182"/>
    </source>
</evidence>
<evidence type="ECO:0000256" key="10">
    <source>
        <dbReference type="SAM" id="Phobius"/>
    </source>
</evidence>
<dbReference type="KEGG" id="vg:1485837"/>
<keyword evidence="7 10" id="KW-1133">Transmembrane helix</keyword>
<name>Q80LT8_NPVAH</name>
<feature type="transmembrane region" description="Helical" evidence="10">
    <location>
        <begin position="318"/>
        <end position="339"/>
    </location>
</feature>
<keyword evidence="6" id="KW-0426">Late protein</keyword>
<keyword evidence="9" id="KW-0325">Glycoprotein</keyword>
<comment type="subcellular location">
    <subcellularLocation>
        <location evidence="1">Virion membrane</location>
    </subcellularLocation>
</comment>
<evidence type="ECO:0000256" key="8">
    <source>
        <dbReference type="ARBA" id="ARBA00023136"/>
    </source>
</evidence>
<proteinExistence type="inferred from homology"/>
<evidence type="ECO:0000256" key="6">
    <source>
        <dbReference type="ARBA" id="ARBA00022921"/>
    </source>
</evidence>
<dbReference type="InterPro" id="IPR006733">
    <property type="entry name" value="Baculo_ODV-E56"/>
</dbReference>
<dbReference type="Pfam" id="PF04639">
    <property type="entry name" value="Baculo_E56"/>
    <property type="match status" value="1"/>
</dbReference>
<accession>Q80LT8</accession>
<protein>
    <submittedName>
        <fullName evidence="11">Occlusion-derived virus envelope protein E56</fullName>
    </submittedName>
</protein>
<dbReference type="Proteomes" id="UP000232720">
    <property type="component" value="Genome"/>
</dbReference>
<evidence type="ECO:0000256" key="5">
    <source>
        <dbReference type="ARBA" id="ARBA00022879"/>
    </source>
</evidence>
<evidence type="ECO:0000256" key="2">
    <source>
        <dbReference type="ARBA" id="ARBA00008534"/>
    </source>
</evidence>
<sequence length="357" mass="39011">MSFFTSLRRVNRVYTNPNQFVNVDNLNVLQSSPSGFQNVFSAPTYRVIGDSYVPGYSLSNNQFISTADMNRIMRNNDTPNIRNIFPSANDAQINSVGTLRRADNVPDANLHSLDLRKTAVKDNYPSTNTRSQQGVENVLEQQPRLRTYLENAKIAGVTALVGAGVYLAFSAASLVQDIISALNNTGGSYYYVGTNGGDDIRACILRDRTCQLNVNNLNNVTLCDFDPLLTSSEELANICRGFNYAVEQTVCRASDPTADVNSPQYVDISDLPAGQTIQCVEPYLLGDLIGDLGLDHLLGEEGLVVKSLDKSKSLGQKLLPLILILGGLFIIVMIGIFIFKRIMSTPITATADNVKPI</sequence>
<dbReference type="OrthoDB" id="8860at10239"/>
<organismHost>
    <name type="scientific">Adoxophyes honmai</name>
    <name type="common">Smaller tea tortrix moth</name>
    <dbReference type="NCBI Taxonomy" id="85585"/>
</organismHost>
<organism evidence="11 12">
    <name type="scientific">Adoxophyes honmai nucleopolyhedrovirus</name>
    <dbReference type="NCBI Taxonomy" id="224399"/>
    <lineage>
        <taxon>Viruses</taxon>
        <taxon>Viruses incertae sedis</taxon>
        <taxon>Naldaviricetes</taxon>
        <taxon>Lefavirales</taxon>
        <taxon>Baculoviridae</taxon>
        <taxon>Alphabaculovirus</taxon>
        <taxon>Alphabaculovirus adhonmai</taxon>
    </lineage>
</organism>
<evidence type="ECO:0000256" key="9">
    <source>
        <dbReference type="ARBA" id="ARBA00023180"/>
    </source>
</evidence>
<dbReference type="RefSeq" id="NP_818655.1">
    <property type="nucleotide sequence ID" value="NC_004690.1"/>
</dbReference>
<reference evidence="11 12" key="1">
    <citation type="journal article" date="2003" name="Virology">
        <title>Genome sequence and organization of a nucleopolyhedrovirus isolated from the smaller tea tortrix, Adoxophyes honmai.</title>
        <authorList>
            <person name="Nakai M."/>
            <person name="Goto C."/>
            <person name="Kang W."/>
            <person name="Shikata M."/>
            <person name="Luque T."/>
            <person name="Kunimi Y."/>
        </authorList>
    </citation>
    <scope>NUCLEOTIDE SEQUENCE [LARGE SCALE GENOMIC DNA]</scope>
    <source>
        <strain evidence="11 12">ADN001</strain>
    </source>
</reference>
<dbReference type="GO" id="GO:0019031">
    <property type="term" value="C:viral envelope"/>
    <property type="evidence" value="ECO:0007669"/>
    <property type="project" value="UniProtKB-KW"/>
</dbReference>
<keyword evidence="5 11" id="KW-0261">Viral envelope protein</keyword>
<evidence type="ECO:0000313" key="12">
    <source>
        <dbReference type="Proteomes" id="UP000232720"/>
    </source>
</evidence>
<evidence type="ECO:0000256" key="7">
    <source>
        <dbReference type="ARBA" id="ARBA00022989"/>
    </source>
</evidence>
<keyword evidence="12" id="KW-1185">Reference proteome</keyword>
<dbReference type="EMBL" id="AP006270">
    <property type="protein sequence ID" value="BAC67259.1"/>
    <property type="molecule type" value="Genomic_DNA"/>
</dbReference>
<keyword evidence="8 10" id="KW-0472">Membrane</keyword>
<keyword evidence="3 10" id="KW-0812">Transmembrane</keyword>
<evidence type="ECO:0000256" key="4">
    <source>
        <dbReference type="ARBA" id="ARBA00022844"/>
    </source>
</evidence>
<evidence type="ECO:0000313" key="11">
    <source>
        <dbReference type="EMBL" id="BAC67259.1"/>
    </source>
</evidence>
<comment type="similarity">
    <text evidence="2">Belongs to the baculoviridae E56 family.</text>
</comment>
<dbReference type="GeneID" id="1485837"/>
<evidence type="ECO:0000256" key="3">
    <source>
        <dbReference type="ARBA" id="ARBA00022692"/>
    </source>
</evidence>
<dbReference type="GO" id="GO:0055036">
    <property type="term" value="C:virion membrane"/>
    <property type="evidence" value="ECO:0007669"/>
    <property type="project" value="UniProtKB-SubCell"/>
</dbReference>